<gene>
    <name evidence="1" type="ORF">D1B32_04750</name>
</gene>
<protein>
    <recommendedName>
        <fullName evidence="3">Ribosomal protein L7/L12 C-terminal domain-containing protein</fullName>
    </recommendedName>
</protein>
<accession>A0A417YLV1</accession>
<evidence type="ECO:0008006" key="3">
    <source>
        <dbReference type="Google" id="ProtNLM"/>
    </source>
</evidence>
<name>A0A417YLV1_9BACI</name>
<keyword evidence="2" id="KW-1185">Reference proteome</keyword>
<dbReference type="NCBIfam" id="NF005269">
    <property type="entry name" value="PRK06771.1"/>
    <property type="match status" value="1"/>
</dbReference>
<dbReference type="Proteomes" id="UP000285456">
    <property type="component" value="Unassembled WGS sequence"/>
</dbReference>
<dbReference type="AlphaFoldDB" id="A0A417YLV1"/>
<organism evidence="1 2">
    <name type="scientific">Oceanobacillus profundus</name>
    <dbReference type="NCBI Taxonomy" id="372463"/>
    <lineage>
        <taxon>Bacteria</taxon>
        <taxon>Bacillati</taxon>
        <taxon>Bacillota</taxon>
        <taxon>Bacilli</taxon>
        <taxon>Bacillales</taxon>
        <taxon>Bacillaceae</taxon>
        <taxon>Oceanobacillus</taxon>
    </lineage>
</organism>
<dbReference type="RefSeq" id="WP_118888763.1">
    <property type="nucleotide sequence ID" value="NZ_JAUOPF010000005.1"/>
</dbReference>
<evidence type="ECO:0000313" key="1">
    <source>
        <dbReference type="EMBL" id="RHW34476.1"/>
    </source>
</evidence>
<evidence type="ECO:0000313" key="2">
    <source>
        <dbReference type="Proteomes" id="UP000285456"/>
    </source>
</evidence>
<dbReference type="EMBL" id="QWEH01000002">
    <property type="protein sequence ID" value="RHW34476.1"/>
    <property type="molecule type" value="Genomic_DNA"/>
</dbReference>
<dbReference type="OrthoDB" id="2649700at2"/>
<comment type="caution">
    <text evidence="1">The sequence shown here is derived from an EMBL/GenBank/DDBJ whole genome shotgun (WGS) entry which is preliminary data.</text>
</comment>
<sequence length="90" mass="10374">MEYILIIIAFLIIINVTAKVNKLEGRIKRMQYTLDQVTKQSGLPENPINDELRKLIKEGEDVKAIKKARETLGLSLIEGKEYIDKLKFND</sequence>
<reference evidence="1 2" key="1">
    <citation type="journal article" date="2007" name="Int. J. Syst. Evol. Microbiol.">
        <title>Oceanobacillus profundus sp. nov., isolated from a deep-sea sediment core.</title>
        <authorList>
            <person name="Kim Y.G."/>
            <person name="Choi D.H."/>
            <person name="Hyun S."/>
            <person name="Cho B.C."/>
        </authorList>
    </citation>
    <scope>NUCLEOTIDE SEQUENCE [LARGE SCALE GENOMIC DNA]</scope>
    <source>
        <strain evidence="1 2">DSM 18246</strain>
    </source>
</reference>
<proteinExistence type="predicted"/>